<feature type="compositionally biased region" description="Low complexity" evidence="1">
    <location>
        <begin position="17"/>
        <end position="31"/>
    </location>
</feature>
<proteinExistence type="predicted"/>
<feature type="transmembrane region" description="Helical" evidence="2">
    <location>
        <begin position="273"/>
        <end position="293"/>
    </location>
</feature>
<feature type="transmembrane region" description="Helical" evidence="2">
    <location>
        <begin position="137"/>
        <end position="156"/>
    </location>
</feature>
<keyword evidence="2" id="KW-0812">Transmembrane</keyword>
<organism evidence="3 4">
    <name type="scientific">Actinoplanes palleronii</name>
    <dbReference type="NCBI Taxonomy" id="113570"/>
    <lineage>
        <taxon>Bacteria</taxon>
        <taxon>Bacillati</taxon>
        <taxon>Actinomycetota</taxon>
        <taxon>Actinomycetes</taxon>
        <taxon>Micromonosporales</taxon>
        <taxon>Micromonosporaceae</taxon>
        <taxon>Actinoplanes</taxon>
    </lineage>
</organism>
<reference evidence="3 4" key="1">
    <citation type="submission" date="2021-01" db="EMBL/GenBank/DDBJ databases">
        <title>Whole genome shotgun sequence of Actinoplanes palleronii NBRC 14916.</title>
        <authorList>
            <person name="Komaki H."/>
            <person name="Tamura T."/>
        </authorList>
    </citation>
    <scope>NUCLEOTIDE SEQUENCE [LARGE SCALE GENOMIC DNA]</scope>
    <source>
        <strain evidence="3 4">NBRC 14916</strain>
    </source>
</reference>
<feature type="transmembrane region" description="Helical" evidence="2">
    <location>
        <begin position="184"/>
        <end position="201"/>
    </location>
</feature>
<feature type="transmembrane region" description="Helical" evidence="2">
    <location>
        <begin position="376"/>
        <end position="398"/>
    </location>
</feature>
<comment type="caution">
    <text evidence="3">The sequence shown here is derived from an EMBL/GenBank/DDBJ whole genome shotgun (WGS) entry which is preliminary data.</text>
</comment>
<dbReference type="RefSeq" id="WP_203823947.1">
    <property type="nucleotide sequence ID" value="NZ_BAAATY010000013.1"/>
</dbReference>
<feature type="transmembrane region" description="Helical" evidence="2">
    <location>
        <begin position="349"/>
        <end position="369"/>
    </location>
</feature>
<feature type="region of interest" description="Disordered" evidence="1">
    <location>
        <begin position="1"/>
        <end position="31"/>
    </location>
</feature>
<evidence type="ECO:0000313" key="3">
    <source>
        <dbReference type="EMBL" id="GIE64785.1"/>
    </source>
</evidence>
<gene>
    <name evidence="3" type="ORF">Apa02nite_008930</name>
</gene>
<dbReference type="Proteomes" id="UP000624709">
    <property type="component" value="Unassembled WGS sequence"/>
</dbReference>
<feature type="transmembrane region" description="Helical" evidence="2">
    <location>
        <begin position="161"/>
        <end position="178"/>
    </location>
</feature>
<feature type="transmembrane region" description="Helical" evidence="2">
    <location>
        <begin position="418"/>
        <end position="438"/>
    </location>
</feature>
<keyword evidence="2" id="KW-1133">Transmembrane helix</keyword>
<evidence type="ECO:0000256" key="1">
    <source>
        <dbReference type="SAM" id="MobiDB-lite"/>
    </source>
</evidence>
<accession>A0ABQ4B2A5</accession>
<keyword evidence="2" id="KW-0472">Membrane</keyword>
<feature type="transmembrane region" description="Helical" evidence="2">
    <location>
        <begin position="221"/>
        <end position="238"/>
    </location>
</feature>
<sequence>MDQVSDQSGVERVLERPSAGPAGTGVPAGPRSRPRVVRLLRHEWFLAGAGSVLLAVLMTWPLMRDPAHTFASDFWDPSLQAWQLSWMGWALLHSPGQFWDTNAHFGESWSFAYSDTLLGYLPFGLIGSGSEAAVLRYNLLFLLAFAGASFGAYVLARQLGANRAGSLVAGLIFAYAPWRYAHMSHLNILSIGGIALSLAMLARGHGYSLRHGYRPAQARPAWALGGWLVAAWQITLGFGLGLPFGYVLGALTAAAVLFWLVKRPPFGKRLFRADLAGVLIFLATVGLMAIPYLRMQQAYPGSARTLAEINSFSGDVRQFVTAPGFEWLWGRDNQELRDALIPQGGGEVWNLPGFFAIGLAGLGLVVSAWSRRHRVLMLLAAFAFAWVGMGMRAPWNYGYQMLHHWLPGWDAIRTPGRLILWVTLLLGLLAAGLITALAEHLTGRVARPVLAVLLLIPAGLVVLEGVQITPFRDVPKAPVALGSLAQPVLVLPTDKLADLLVMLWSTDGFPTVVNGSSGYIPPRLEQLRATVASFPDAASVRYLRDRGIRTVVVPRRSYSDPVPPETFTKPVDGLGITREERGDAVVFGLG</sequence>
<dbReference type="EMBL" id="BOMS01000014">
    <property type="protein sequence ID" value="GIE64785.1"/>
    <property type="molecule type" value="Genomic_DNA"/>
</dbReference>
<protein>
    <recommendedName>
        <fullName evidence="5">Glycosyltransferase RgtA/B/C/D-like domain-containing protein</fullName>
    </recommendedName>
</protein>
<feature type="transmembrane region" description="Helical" evidence="2">
    <location>
        <begin position="445"/>
        <end position="463"/>
    </location>
</feature>
<keyword evidence="4" id="KW-1185">Reference proteome</keyword>
<evidence type="ECO:0000256" key="2">
    <source>
        <dbReference type="SAM" id="Phobius"/>
    </source>
</evidence>
<name>A0ABQ4B2A5_9ACTN</name>
<feature type="transmembrane region" description="Helical" evidence="2">
    <location>
        <begin position="44"/>
        <end position="63"/>
    </location>
</feature>
<feature type="transmembrane region" description="Helical" evidence="2">
    <location>
        <begin position="244"/>
        <end position="261"/>
    </location>
</feature>
<evidence type="ECO:0008006" key="5">
    <source>
        <dbReference type="Google" id="ProtNLM"/>
    </source>
</evidence>
<evidence type="ECO:0000313" key="4">
    <source>
        <dbReference type="Proteomes" id="UP000624709"/>
    </source>
</evidence>